<reference evidence="2 3" key="1">
    <citation type="submission" date="2019-06" db="EMBL/GenBank/DDBJ databases">
        <title>Gramella sabulilitoris sp. nov., isolated from a marine sand.</title>
        <authorList>
            <person name="Yoon J.-H."/>
        </authorList>
    </citation>
    <scope>NUCLEOTIDE SEQUENCE [LARGE SCALE GENOMIC DNA]</scope>
    <source>
        <strain evidence="2 3">HSMS-1</strain>
    </source>
</reference>
<dbReference type="OrthoDB" id="1427124at2"/>
<dbReference type="RefSeq" id="WP_143411594.1">
    <property type="nucleotide sequence ID" value="NZ_VHSF01000003.1"/>
</dbReference>
<evidence type="ECO:0000256" key="1">
    <source>
        <dbReference type="SAM" id="SignalP"/>
    </source>
</evidence>
<sequence>MKRFLLLSAFLFLSLTSCHTPSYTFTRNSSNSFQPIEGKYLVNYIDSPEAVRTEFQDMLLEKFPKNTHLAQNSGVAIFPVNIPENPGSEKIKDISATTGDFDYLINIKANISSDNIDAMQIGNLAPSDSNETFVALEIFDLNNPGTIFYSRVRAYLQDRDDSQDFSFGVSSNTMLKKSLKKILRRIDNLN</sequence>
<keyword evidence="3" id="KW-1185">Reference proteome</keyword>
<accession>A0A550I0D7</accession>
<organism evidence="2 3">
    <name type="scientific">Christiangramia sabulilitoris</name>
    <dbReference type="NCBI Taxonomy" id="2583991"/>
    <lineage>
        <taxon>Bacteria</taxon>
        <taxon>Pseudomonadati</taxon>
        <taxon>Bacteroidota</taxon>
        <taxon>Flavobacteriia</taxon>
        <taxon>Flavobacteriales</taxon>
        <taxon>Flavobacteriaceae</taxon>
        <taxon>Christiangramia</taxon>
    </lineage>
</organism>
<feature type="signal peptide" evidence="1">
    <location>
        <begin position="1"/>
        <end position="20"/>
    </location>
</feature>
<evidence type="ECO:0008006" key="4">
    <source>
        <dbReference type="Google" id="ProtNLM"/>
    </source>
</evidence>
<keyword evidence="1" id="KW-0732">Signal</keyword>
<evidence type="ECO:0000313" key="3">
    <source>
        <dbReference type="Proteomes" id="UP000315131"/>
    </source>
</evidence>
<name>A0A550I0D7_9FLAO</name>
<feature type="chain" id="PRO_5022008877" description="DUF4136 domain-containing protein" evidence="1">
    <location>
        <begin position="21"/>
        <end position="190"/>
    </location>
</feature>
<gene>
    <name evidence="2" type="ORF">FGM01_12985</name>
</gene>
<proteinExistence type="predicted"/>
<dbReference type="AlphaFoldDB" id="A0A550I0D7"/>
<protein>
    <recommendedName>
        <fullName evidence="4">DUF4136 domain-containing protein</fullName>
    </recommendedName>
</protein>
<evidence type="ECO:0000313" key="2">
    <source>
        <dbReference type="EMBL" id="TRO64400.1"/>
    </source>
</evidence>
<dbReference type="Proteomes" id="UP000315131">
    <property type="component" value="Unassembled WGS sequence"/>
</dbReference>
<comment type="caution">
    <text evidence="2">The sequence shown here is derived from an EMBL/GenBank/DDBJ whole genome shotgun (WGS) entry which is preliminary data.</text>
</comment>
<dbReference type="PROSITE" id="PS51257">
    <property type="entry name" value="PROKAR_LIPOPROTEIN"/>
    <property type="match status" value="1"/>
</dbReference>
<dbReference type="EMBL" id="VHSF01000003">
    <property type="protein sequence ID" value="TRO64400.1"/>
    <property type="molecule type" value="Genomic_DNA"/>
</dbReference>